<gene>
    <name evidence="2" type="ORF">F511_21876</name>
</gene>
<name>A0A2Z7AFV9_9LAMI</name>
<dbReference type="AlphaFoldDB" id="A0A2Z7AFV9"/>
<keyword evidence="1" id="KW-0472">Membrane</keyword>
<dbReference type="OrthoDB" id="913607at2759"/>
<protein>
    <submittedName>
        <fullName evidence="2">Uncharacterized protein</fullName>
    </submittedName>
</protein>
<evidence type="ECO:0000313" key="2">
    <source>
        <dbReference type="EMBL" id="KZV20603.1"/>
    </source>
</evidence>
<evidence type="ECO:0000256" key="1">
    <source>
        <dbReference type="SAM" id="Phobius"/>
    </source>
</evidence>
<keyword evidence="1" id="KW-0812">Transmembrane</keyword>
<dbReference type="Proteomes" id="UP000250235">
    <property type="component" value="Unassembled WGS sequence"/>
</dbReference>
<organism evidence="2 3">
    <name type="scientific">Dorcoceras hygrometricum</name>
    <dbReference type="NCBI Taxonomy" id="472368"/>
    <lineage>
        <taxon>Eukaryota</taxon>
        <taxon>Viridiplantae</taxon>
        <taxon>Streptophyta</taxon>
        <taxon>Embryophyta</taxon>
        <taxon>Tracheophyta</taxon>
        <taxon>Spermatophyta</taxon>
        <taxon>Magnoliopsida</taxon>
        <taxon>eudicotyledons</taxon>
        <taxon>Gunneridae</taxon>
        <taxon>Pentapetalae</taxon>
        <taxon>asterids</taxon>
        <taxon>lamiids</taxon>
        <taxon>Lamiales</taxon>
        <taxon>Gesneriaceae</taxon>
        <taxon>Didymocarpoideae</taxon>
        <taxon>Trichosporeae</taxon>
        <taxon>Loxocarpinae</taxon>
        <taxon>Dorcoceras</taxon>
    </lineage>
</organism>
<proteinExistence type="predicted"/>
<evidence type="ECO:0000313" key="3">
    <source>
        <dbReference type="Proteomes" id="UP000250235"/>
    </source>
</evidence>
<reference evidence="2 3" key="1">
    <citation type="journal article" date="2015" name="Proc. Natl. Acad. Sci. U.S.A.">
        <title>The resurrection genome of Boea hygrometrica: A blueprint for survival of dehydration.</title>
        <authorList>
            <person name="Xiao L."/>
            <person name="Yang G."/>
            <person name="Zhang L."/>
            <person name="Yang X."/>
            <person name="Zhao S."/>
            <person name="Ji Z."/>
            <person name="Zhou Q."/>
            <person name="Hu M."/>
            <person name="Wang Y."/>
            <person name="Chen M."/>
            <person name="Xu Y."/>
            <person name="Jin H."/>
            <person name="Xiao X."/>
            <person name="Hu G."/>
            <person name="Bao F."/>
            <person name="Hu Y."/>
            <person name="Wan P."/>
            <person name="Li L."/>
            <person name="Deng X."/>
            <person name="Kuang T."/>
            <person name="Xiang C."/>
            <person name="Zhu J.K."/>
            <person name="Oliver M.J."/>
            <person name="He Y."/>
        </authorList>
    </citation>
    <scope>NUCLEOTIDE SEQUENCE [LARGE SCALE GENOMIC DNA]</scope>
    <source>
        <strain evidence="3">cv. XS01</strain>
    </source>
</reference>
<feature type="transmembrane region" description="Helical" evidence="1">
    <location>
        <begin position="44"/>
        <end position="69"/>
    </location>
</feature>
<accession>A0A2Z7AFV9</accession>
<keyword evidence="1" id="KW-1133">Transmembrane helix</keyword>
<dbReference type="EMBL" id="KV015601">
    <property type="protein sequence ID" value="KZV20603.1"/>
    <property type="molecule type" value="Genomic_DNA"/>
</dbReference>
<sequence>MNFSWPKSQCVRWSGGGFVMCVGVGRGRRRSGGGEACGVKRRRWFFNFLCFLEIQIFLEIFRVVAVVLRYCGGVARRRQEWLAKAALCLAWLWWRFGMPKAALLGDTNGAGFGDGTVEELVNGYGGVVGGDFGVVGRGWRAAPVEGRVPRGKDLSVLMANRGSDRIFPENSSDEGELEIRLSDLNSLDSPPTPIHDERIELEDSRKYISVMKICTGRVPRGKDLSVLMANRGSDRIFPENSSDEGELEIRLSDLNSLDSPPTPIHDERIELEDSHEVLRRLGLCAQSDIIIPKKGDMCHEPPSGYFTTYLDYFSNGFSLPPNALLVEIVRSLSVIVRLLGSGYRGDVWGPIRVMLPDGWDHLGQLIDVAPLNRGNALLRMSGGDGAQKNLKRSREVENGAPHNVSGGGHLFVEGVCDARTQRGHENWGK</sequence>
<keyword evidence="3" id="KW-1185">Reference proteome</keyword>